<dbReference type="Gene3D" id="3.40.1090.10">
    <property type="entry name" value="Cytosolic phospholipase A2 catalytic domain"/>
    <property type="match status" value="1"/>
</dbReference>
<feature type="compositionally biased region" description="Polar residues" evidence="3">
    <location>
        <begin position="1"/>
        <end position="19"/>
    </location>
</feature>
<comment type="caution">
    <text evidence="2">Lacks conserved residue(s) required for the propagation of feature annotation.</text>
</comment>
<sequence length="334" mass="35025">MTSEVTGTTAPGSGRNSTPKRGLAIGCGGTLGFAWTVAALASVRDALDWDPREATAIIGTSAGAEFVTMLGSGVGVDEPVAMQLGDPAARPELLAHIASAPGKVPPLPRLGIGNPRLVTRRDLPFLSRMSGIAPVGGGDPSWLTTLAESLAPGDAWLPHPCAHMVSMDYKTGRRVAFGAQGAPKATVGEALRASWAIPGWFPPVTIGGVRYIDGGAASTASVDLLLPLALDELVVLAPMASRTLKPARGAARIERGALRNSMSEGLDREIDLVRAAGTRVLRIDATDDDLAVMGANFMDSRRRLATFESSLRTTRASVKRELDMHPFHATRSHQ</sequence>
<keyword evidence="2" id="KW-0442">Lipid degradation</keyword>
<protein>
    <submittedName>
        <fullName evidence="5">Patatin-like phospholipase family protein</fullName>
    </submittedName>
</protein>
<feature type="short sequence motif" description="GXSXG" evidence="2">
    <location>
        <begin position="59"/>
        <end position="63"/>
    </location>
</feature>
<dbReference type="Pfam" id="PF01734">
    <property type="entry name" value="Patatin"/>
    <property type="match status" value="1"/>
</dbReference>
<dbReference type="RefSeq" id="WP_378375275.1">
    <property type="nucleotide sequence ID" value="NZ_JBHMAS010000049.1"/>
</dbReference>
<reference evidence="5 6" key="1">
    <citation type="submission" date="2024-09" db="EMBL/GenBank/DDBJ databases">
        <authorList>
            <person name="Sun Q."/>
            <person name="Mori K."/>
        </authorList>
    </citation>
    <scope>NUCLEOTIDE SEQUENCE [LARGE SCALE GENOMIC DNA]</scope>
    <source>
        <strain evidence="5 6">JCM 11411</strain>
    </source>
</reference>
<keyword evidence="1 2" id="KW-0443">Lipid metabolism</keyword>
<dbReference type="EMBL" id="JBHMAS010000049">
    <property type="protein sequence ID" value="MFB9782000.1"/>
    <property type="molecule type" value="Genomic_DNA"/>
</dbReference>
<organism evidence="5 6">
    <name type="scientific">Rhodococcus baikonurensis</name>
    <dbReference type="NCBI Taxonomy" id="172041"/>
    <lineage>
        <taxon>Bacteria</taxon>
        <taxon>Bacillati</taxon>
        <taxon>Actinomycetota</taxon>
        <taxon>Actinomycetes</taxon>
        <taxon>Mycobacteriales</taxon>
        <taxon>Nocardiaceae</taxon>
        <taxon>Rhodococcus</taxon>
        <taxon>Rhodococcus erythropolis group</taxon>
    </lineage>
</organism>
<gene>
    <name evidence="5" type="ORF">ACFFQ6_20070</name>
</gene>
<evidence type="ECO:0000313" key="5">
    <source>
        <dbReference type="EMBL" id="MFB9782000.1"/>
    </source>
</evidence>
<comment type="caution">
    <text evidence="5">The sequence shown here is derived from an EMBL/GenBank/DDBJ whole genome shotgun (WGS) entry which is preliminary data.</text>
</comment>
<feature type="short sequence motif" description="DGA/G" evidence="2">
    <location>
        <begin position="213"/>
        <end position="215"/>
    </location>
</feature>
<evidence type="ECO:0000313" key="6">
    <source>
        <dbReference type="Proteomes" id="UP001589587"/>
    </source>
</evidence>
<keyword evidence="2" id="KW-0378">Hydrolase</keyword>
<feature type="region of interest" description="Disordered" evidence="3">
    <location>
        <begin position="1"/>
        <end position="21"/>
    </location>
</feature>
<dbReference type="InterPro" id="IPR016035">
    <property type="entry name" value="Acyl_Trfase/lysoPLipase"/>
</dbReference>
<accession>A0ABV5XHP6</accession>
<evidence type="ECO:0000256" key="2">
    <source>
        <dbReference type="PROSITE-ProRule" id="PRU01161"/>
    </source>
</evidence>
<keyword evidence="6" id="KW-1185">Reference proteome</keyword>
<dbReference type="InterPro" id="IPR002641">
    <property type="entry name" value="PNPLA_dom"/>
</dbReference>
<evidence type="ECO:0000256" key="3">
    <source>
        <dbReference type="SAM" id="MobiDB-lite"/>
    </source>
</evidence>
<name>A0ABV5XHP6_9NOCA</name>
<evidence type="ECO:0000256" key="1">
    <source>
        <dbReference type="ARBA" id="ARBA00023098"/>
    </source>
</evidence>
<feature type="active site" description="Proton acceptor" evidence="2">
    <location>
        <position position="213"/>
    </location>
</feature>
<evidence type="ECO:0000259" key="4">
    <source>
        <dbReference type="PROSITE" id="PS51635"/>
    </source>
</evidence>
<feature type="domain" description="PNPLA" evidence="4">
    <location>
        <begin position="23"/>
        <end position="226"/>
    </location>
</feature>
<dbReference type="Proteomes" id="UP001589587">
    <property type="component" value="Unassembled WGS sequence"/>
</dbReference>
<feature type="active site" description="Nucleophile" evidence="2">
    <location>
        <position position="61"/>
    </location>
</feature>
<dbReference type="PROSITE" id="PS51635">
    <property type="entry name" value="PNPLA"/>
    <property type="match status" value="1"/>
</dbReference>
<dbReference type="SUPFAM" id="SSF52151">
    <property type="entry name" value="FabD/lysophospholipase-like"/>
    <property type="match status" value="1"/>
</dbReference>
<proteinExistence type="predicted"/>